<keyword evidence="1" id="KW-0472">Membrane</keyword>
<comment type="caution">
    <text evidence="2">The sequence shown here is derived from an EMBL/GenBank/DDBJ whole genome shotgun (WGS) entry which is preliminary data.</text>
</comment>
<evidence type="ECO:0000313" key="2">
    <source>
        <dbReference type="EMBL" id="KAH0468771.1"/>
    </source>
</evidence>
<protein>
    <submittedName>
        <fullName evidence="2">Uncharacterized protein</fullName>
    </submittedName>
</protein>
<accession>A0AAV7HJK9</accession>
<organism evidence="2 3">
    <name type="scientific">Dendrobium chrysotoxum</name>
    <name type="common">Orchid</name>
    <dbReference type="NCBI Taxonomy" id="161865"/>
    <lineage>
        <taxon>Eukaryota</taxon>
        <taxon>Viridiplantae</taxon>
        <taxon>Streptophyta</taxon>
        <taxon>Embryophyta</taxon>
        <taxon>Tracheophyta</taxon>
        <taxon>Spermatophyta</taxon>
        <taxon>Magnoliopsida</taxon>
        <taxon>Liliopsida</taxon>
        <taxon>Asparagales</taxon>
        <taxon>Orchidaceae</taxon>
        <taxon>Epidendroideae</taxon>
        <taxon>Malaxideae</taxon>
        <taxon>Dendrobiinae</taxon>
        <taxon>Dendrobium</taxon>
    </lineage>
</organism>
<reference evidence="2 3" key="1">
    <citation type="journal article" date="2021" name="Hortic Res">
        <title>Chromosome-scale assembly of the Dendrobium chrysotoxum genome enhances the understanding of orchid evolution.</title>
        <authorList>
            <person name="Zhang Y."/>
            <person name="Zhang G.Q."/>
            <person name="Zhang D."/>
            <person name="Liu X.D."/>
            <person name="Xu X.Y."/>
            <person name="Sun W.H."/>
            <person name="Yu X."/>
            <person name="Zhu X."/>
            <person name="Wang Z.W."/>
            <person name="Zhao X."/>
            <person name="Zhong W.Y."/>
            <person name="Chen H."/>
            <person name="Yin W.L."/>
            <person name="Huang T."/>
            <person name="Niu S.C."/>
            <person name="Liu Z.J."/>
        </authorList>
    </citation>
    <scope>NUCLEOTIDE SEQUENCE [LARGE SCALE GENOMIC DNA]</scope>
    <source>
        <strain evidence="2">Lindl</strain>
    </source>
</reference>
<evidence type="ECO:0000256" key="1">
    <source>
        <dbReference type="SAM" id="Phobius"/>
    </source>
</evidence>
<dbReference type="AlphaFoldDB" id="A0AAV7HJK9"/>
<proteinExistence type="predicted"/>
<keyword evidence="1" id="KW-0812">Transmembrane</keyword>
<gene>
    <name evidence="2" type="ORF">IEQ34_002003</name>
</gene>
<keyword evidence="1" id="KW-1133">Transmembrane helix</keyword>
<keyword evidence="3" id="KW-1185">Reference proteome</keyword>
<dbReference type="EMBL" id="JAGFBR010000003">
    <property type="protein sequence ID" value="KAH0468771.1"/>
    <property type="molecule type" value="Genomic_DNA"/>
</dbReference>
<dbReference type="Proteomes" id="UP000775213">
    <property type="component" value="Unassembled WGS sequence"/>
</dbReference>
<name>A0AAV7HJK9_DENCH</name>
<evidence type="ECO:0000313" key="3">
    <source>
        <dbReference type="Proteomes" id="UP000775213"/>
    </source>
</evidence>
<sequence length="95" mass="11468">MVLYLIVMFMHTNATYAIIFLSICIIMFHHRIQYSQCGYPFSTNPPRCMLQLEMIEKTLKISLQHRNYDEEYVEVDSMWLYNRYWLPVEESSTST</sequence>
<feature type="transmembrane region" description="Helical" evidence="1">
    <location>
        <begin position="6"/>
        <end position="28"/>
    </location>
</feature>